<name>K6YYH2_9ALTE</name>
<dbReference type="GO" id="GO:0005524">
    <property type="term" value="F:ATP binding"/>
    <property type="evidence" value="ECO:0007669"/>
    <property type="project" value="InterPro"/>
</dbReference>
<evidence type="ECO:0000313" key="3">
    <source>
        <dbReference type="EMBL" id="GAC16270.1"/>
    </source>
</evidence>
<protein>
    <submittedName>
        <fullName evidence="3">Mur ligase family protein</fullName>
    </submittedName>
</protein>
<feature type="domain" description="Mur ligase central" evidence="2">
    <location>
        <begin position="179"/>
        <end position="390"/>
    </location>
</feature>
<reference evidence="3 4" key="1">
    <citation type="journal article" date="2017" name="Antonie Van Leeuwenhoek">
        <title>Rhizobium rhizosphaerae sp. nov., a novel species isolated from rice rhizosphere.</title>
        <authorList>
            <person name="Zhao J.J."/>
            <person name="Zhang J."/>
            <person name="Zhang R.J."/>
            <person name="Zhang C.W."/>
            <person name="Yin H.Q."/>
            <person name="Zhang X.X."/>
        </authorList>
    </citation>
    <scope>NUCLEOTIDE SEQUENCE [LARGE SCALE GENOMIC DNA]</scope>
    <source>
        <strain evidence="3 4">E3</strain>
    </source>
</reference>
<dbReference type="Pfam" id="PF02875">
    <property type="entry name" value="Mur_ligase_C"/>
    <property type="match status" value="1"/>
</dbReference>
<keyword evidence="3" id="KW-0436">Ligase</keyword>
<keyword evidence="4" id="KW-1185">Reference proteome</keyword>
<dbReference type="InterPro" id="IPR013221">
    <property type="entry name" value="Mur_ligase_cen"/>
</dbReference>
<dbReference type="Gene3D" id="3.90.190.20">
    <property type="entry name" value="Mur ligase, C-terminal domain"/>
    <property type="match status" value="1"/>
</dbReference>
<sequence length="563" mass="61904">MRLELDEVRRLTGPNLLWDKPGAILDVFIDDVDPRSVVTVWQSWVDKLLQTMQWPQSCTYRLYSGGASMALSAEMDALYTACDVAEFAWELSVAQMNGLPEVDWQLKAKQLQVALSEEQNPELLKILQQAEAHQVTAISDDDELSLGMGASVRVWPIDQLPDLTELNWNAFRDIPRAFITGTNGKSTSVRLASEIAKAAGINAGVTSTDFIKVGEQIIDKGDYSGPGGARMLLRDKRTEMAFLEVARGGILRRGIPVDNVNAALITNVASDHLGQYGINTVEELAKVKFVVAKGLTPAGTLVLNADNALVVEQAKELDCRICWFSEDENHPLIKSNQQSALPCVFVQNKQFVYASGDTEKQYIVDVADVPMTMKGAARHNIQNALGVIGLCMALKLPVDAIKRGLLNFGSSAKDNPGRGNLYAFNGATVMLDFAHNAHSVAAMINTAKQLPANRYIVMFSNAGDRSDADIQQLTDEVRKLDADHYIIAELERYLRGRQVYELPKMVSAYLQRQGVEAALVECVDSPLSGAKLALSLCRPGDVLVLFCLDQREEIHQLLITNQD</sequence>
<dbReference type="GO" id="GO:0016881">
    <property type="term" value="F:acid-amino acid ligase activity"/>
    <property type="evidence" value="ECO:0007669"/>
    <property type="project" value="InterPro"/>
</dbReference>
<organism evidence="3 4">
    <name type="scientific">Aliiglaciecola lipolytica E3</name>
    <dbReference type="NCBI Taxonomy" id="1127673"/>
    <lineage>
        <taxon>Bacteria</taxon>
        <taxon>Pseudomonadati</taxon>
        <taxon>Pseudomonadota</taxon>
        <taxon>Gammaproteobacteria</taxon>
        <taxon>Alteromonadales</taxon>
        <taxon>Alteromonadaceae</taxon>
        <taxon>Aliiglaciecola</taxon>
    </lineage>
</organism>
<dbReference type="InterPro" id="IPR036615">
    <property type="entry name" value="Mur_ligase_C_dom_sf"/>
</dbReference>
<dbReference type="AlphaFoldDB" id="K6YYH2"/>
<dbReference type="SUPFAM" id="SSF53244">
    <property type="entry name" value="MurD-like peptide ligases, peptide-binding domain"/>
    <property type="match status" value="1"/>
</dbReference>
<dbReference type="OrthoDB" id="9803907at2"/>
<dbReference type="EMBL" id="BAEN01000068">
    <property type="protein sequence ID" value="GAC16270.1"/>
    <property type="molecule type" value="Genomic_DNA"/>
</dbReference>
<accession>K6YYH2</accession>
<dbReference type="PANTHER" id="PTHR23135:SF18">
    <property type="entry name" value="CYANOPHYCIN SYNTHETASE"/>
    <property type="match status" value="1"/>
</dbReference>
<dbReference type="SUPFAM" id="SSF53623">
    <property type="entry name" value="MurD-like peptide ligases, catalytic domain"/>
    <property type="match status" value="1"/>
</dbReference>
<proteinExistence type="predicted"/>
<comment type="caution">
    <text evidence="3">The sequence shown here is derived from an EMBL/GenBank/DDBJ whole genome shotgun (WGS) entry which is preliminary data.</text>
</comment>
<evidence type="ECO:0000259" key="2">
    <source>
        <dbReference type="Pfam" id="PF08245"/>
    </source>
</evidence>
<dbReference type="InterPro" id="IPR004101">
    <property type="entry name" value="Mur_ligase_C"/>
</dbReference>
<gene>
    <name evidence="3" type="ORF">GLIP_3659</name>
</gene>
<dbReference type="PANTHER" id="PTHR23135">
    <property type="entry name" value="MUR LIGASE FAMILY MEMBER"/>
    <property type="match status" value="1"/>
</dbReference>
<evidence type="ECO:0000313" key="4">
    <source>
        <dbReference type="Proteomes" id="UP000006334"/>
    </source>
</evidence>
<dbReference type="Gene3D" id="3.40.1190.10">
    <property type="entry name" value="Mur-like, catalytic domain"/>
    <property type="match status" value="1"/>
</dbReference>
<dbReference type="Pfam" id="PF08245">
    <property type="entry name" value="Mur_ligase_M"/>
    <property type="match status" value="1"/>
</dbReference>
<feature type="domain" description="Mur ligase C-terminal" evidence="1">
    <location>
        <begin position="418"/>
        <end position="545"/>
    </location>
</feature>
<dbReference type="eggNOG" id="COG0769">
    <property type="taxonomic scope" value="Bacteria"/>
</dbReference>
<dbReference type="Proteomes" id="UP000006334">
    <property type="component" value="Unassembled WGS sequence"/>
</dbReference>
<dbReference type="InterPro" id="IPR036565">
    <property type="entry name" value="Mur-like_cat_sf"/>
</dbReference>
<dbReference type="RefSeq" id="WP_008846072.1">
    <property type="nucleotide sequence ID" value="NZ_BAEN01000068.1"/>
</dbReference>
<dbReference type="STRING" id="1127673.GLIP_3659"/>
<evidence type="ECO:0000259" key="1">
    <source>
        <dbReference type="Pfam" id="PF02875"/>
    </source>
</evidence>